<keyword evidence="4" id="KW-1185">Reference proteome</keyword>
<evidence type="ECO:0000256" key="1">
    <source>
        <dbReference type="SAM" id="SignalP"/>
    </source>
</evidence>
<dbReference type="EMBL" id="RXOE01000005">
    <property type="protein sequence ID" value="RTQ33051.1"/>
    <property type="molecule type" value="Genomic_DNA"/>
</dbReference>
<dbReference type="Proteomes" id="UP000267418">
    <property type="component" value="Unassembled WGS sequence"/>
</dbReference>
<accession>A0A431TJH4</accession>
<organism evidence="3 4">
    <name type="scientific">Variovorax gossypii</name>
    <dbReference type="NCBI Taxonomy" id="1679495"/>
    <lineage>
        <taxon>Bacteria</taxon>
        <taxon>Pseudomonadati</taxon>
        <taxon>Pseudomonadota</taxon>
        <taxon>Betaproteobacteria</taxon>
        <taxon>Burkholderiales</taxon>
        <taxon>Comamonadaceae</taxon>
        <taxon>Variovorax</taxon>
    </lineage>
</organism>
<feature type="signal peptide" evidence="1">
    <location>
        <begin position="1"/>
        <end position="24"/>
    </location>
</feature>
<comment type="caution">
    <text evidence="3">The sequence shown here is derived from an EMBL/GenBank/DDBJ whole genome shotgun (WGS) entry which is preliminary data.</text>
</comment>
<gene>
    <name evidence="3" type="ORF">EJP69_20420</name>
</gene>
<evidence type="ECO:0000259" key="2">
    <source>
        <dbReference type="Pfam" id="PF13827"/>
    </source>
</evidence>
<dbReference type="OrthoDB" id="8852781at2"/>
<dbReference type="AlphaFoldDB" id="A0A431TJH4"/>
<dbReference type="RefSeq" id="WP_126472291.1">
    <property type="nucleotide sequence ID" value="NZ_RXOE01000005.1"/>
</dbReference>
<protein>
    <submittedName>
        <fullName evidence="3">DUF4189 domain-containing protein</fullName>
    </submittedName>
</protein>
<name>A0A431TJH4_9BURK</name>
<evidence type="ECO:0000313" key="3">
    <source>
        <dbReference type="EMBL" id="RTQ33051.1"/>
    </source>
</evidence>
<proteinExistence type="predicted"/>
<evidence type="ECO:0000313" key="4">
    <source>
        <dbReference type="Proteomes" id="UP000267418"/>
    </source>
</evidence>
<sequence>MKRALLIFFLASQSVLFFGPQARAQVACPSGWIPYSATSCGPAPNSQQSPKPNDHGAPLQLGSRWGAIATDGVKGVLGTATGERSEQGAAGKALADCQAKGGAPCKLQISYANGCAAMIVGGRGFSTAYAGTKEEAIQRAMAVCRSDGDTECHVYYTDCSLPRRDSWP</sequence>
<dbReference type="Pfam" id="PF13827">
    <property type="entry name" value="DUF4189"/>
    <property type="match status" value="1"/>
</dbReference>
<dbReference type="InterPro" id="IPR025240">
    <property type="entry name" value="DUF4189"/>
</dbReference>
<reference evidence="3 4" key="1">
    <citation type="submission" date="2018-12" db="EMBL/GenBank/DDBJ databases">
        <title>The genome of Variovorax gossypii DSM 100435.</title>
        <authorList>
            <person name="Gao J."/>
            <person name="Sun J."/>
        </authorList>
    </citation>
    <scope>NUCLEOTIDE SEQUENCE [LARGE SCALE GENOMIC DNA]</scope>
    <source>
        <strain evidence="3 4">DSM 100435</strain>
    </source>
</reference>
<keyword evidence="1" id="KW-0732">Signal</keyword>
<feature type="domain" description="DUF4189" evidence="2">
    <location>
        <begin position="65"/>
        <end position="159"/>
    </location>
</feature>
<feature type="chain" id="PRO_5019016728" evidence="1">
    <location>
        <begin position="25"/>
        <end position="168"/>
    </location>
</feature>